<evidence type="ECO:0008006" key="4">
    <source>
        <dbReference type="Google" id="ProtNLM"/>
    </source>
</evidence>
<dbReference type="Proteomes" id="UP000198582">
    <property type="component" value="Unassembled WGS sequence"/>
</dbReference>
<organism evidence="2 3">
    <name type="scientific">Amycolatopsis saalfeldensis</name>
    <dbReference type="NCBI Taxonomy" id="394193"/>
    <lineage>
        <taxon>Bacteria</taxon>
        <taxon>Bacillati</taxon>
        <taxon>Actinomycetota</taxon>
        <taxon>Actinomycetes</taxon>
        <taxon>Pseudonocardiales</taxon>
        <taxon>Pseudonocardiaceae</taxon>
        <taxon>Amycolatopsis</taxon>
    </lineage>
</organism>
<gene>
    <name evidence="2" type="ORF">SAMN04489732_105400</name>
</gene>
<evidence type="ECO:0000313" key="3">
    <source>
        <dbReference type="Proteomes" id="UP000198582"/>
    </source>
</evidence>
<accession>A0A1H8WPU0</accession>
<reference evidence="3" key="1">
    <citation type="submission" date="2016-10" db="EMBL/GenBank/DDBJ databases">
        <authorList>
            <person name="Varghese N."/>
            <person name="Submissions S."/>
        </authorList>
    </citation>
    <scope>NUCLEOTIDE SEQUENCE [LARGE SCALE GENOMIC DNA]</scope>
    <source>
        <strain evidence="3">DSM 44993</strain>
    </source>
</reference>
<proteinExistence type="predicted"/>
<feature type="transmembrane region" description="Helical" evidence="1">
    <location>
        <begin position="92"/>
        <end position="113"/>
    </location>
</feature>
<protein>
    <recommendedName>
        <fullName evidence="4">ABC-type transport system involved in multi-copper enzyme maturation, permease component</fullName>
    </recommendedName>
</protein>
<feature type="transmembrane region" description="Helical" evidence="1">
    <location>
        <begin position="12"/>
        <end position="31"/>
    </location>
</feature>
<dbReference type="STRING" id="394193.SAMN04489732_105400"/>
<sequence>MLGIELRRSTALAAGALALVLGLVSVLYLLVGMEPAFGQWTTFTGLLRDALEFLCPVALGAGAWQGRREGRPEVAELITTTARPAWRRALPVAGALAITLTVAYLLVFAFGAVQVAGNTSYQDLGWLPLLLVGELALLAAVWLGLGIGTVLPSVYTTPILIVVSLALLRVLAFAVTGTTSLLGPGLHLRSQLLTFTPEVTLGQACWFTGLAVGGLVLVMATGRRRYLALLAIGVGLAVALPLFPATRNAAYAIDAGAAEPVCTTDAPRVCVTKAHAEALDDVTGPARDALRRLAPLASAPASVAESTLSPDDNGAKPQPSGVVTFDLYSADLNEKSQPTVSADQLETRMLEGAGTTWCTVLPPEEQRNREAMERLDREFSARELSASMLLGKPAVTFDAETAPLWPVLHALPAAEQQRRLSALRQALLSCQGDPLAILTQGR</sequence>
<feature type="transmembrane region" description="Helical" evidence="1">
    <location>
        <begin position="159"/>
        <end position="181"/>
    </location>
</feature>
<keyword evidence="1" id="KW-1133">Transmembrane helix</keyword>
<keyword evidence="3" id="KW-1185">Reference proteome</keyword>
<feature type="transmembrane region" description="Helical" evidence="1">
    <location>
        <begin position="201"/>
        <end position="219"/>
    </location>
</feature>
<dbReference type="AlphaFoldDB" id="A0A1H8WPU0"/>
<keyword evidence="1" id="KW-0472">Membrane</keyword>
<keyword evidence="1" id="KW-0812">Transmembrane</keyword>
<feature type="transmembrane region" description="Helical" evidence="1">
    <location>
        <begin position="125"/>
        <end position="147"/>
    </location>
</feature>
<name>A0A1H8WPU0_9PSEU</name>
<evidence type="ECO:0000313" key="2">
    <source>
        <dbReference type="EMBL" id="SEP29700.1"/>
    </source>
</evidence>
<feature type="transmembrane region" description="Helical" evidence="1">
    <location>
        <begin position="226"/>
        <end position="243"/>
    </location>
</feature>
<evidence type="ECO:0000256" key="1">
    <source>
        <dbReference type="SAM" id="Phobius"/>
    </source>
</evidence>
<dbReference type="EMBL" id="FOEF01000005">
    <property type="protein sequence ID" value="SEP29700.1"/>
    <property type="molecule type" value="Genomic_DNA"/>
</dbReference>